<protein>
    <submittedName>
        <fullName evidence="6">Helix-turn-helix domain-containing protein</fullName>
    </submittedName>
</protein>
<evidence type="ECO:0000256" key="3">
    <source>
        <dbReference type="ARBA" id="ARBA00023163"/>
    </source>
</evidence>
<dbReference type="GO" id="GO:0003700">
    <property type="term" value="F:DNA-binding transcription factor activity"/>
    <property type="evidence" value="ECO:0007669"/>
    <property type="project" value="InterPro"/>
</dbReference>
<dbReference type="GO" id="GO:0043565">
    <property type="term" value="F:sequence-specific DNA binding"/>
    <property type="evidence" value="ECO:0007669"/>
    <property type="project" value="InterPro"/>
</dbReference>
<sequence>MFPFPKMTSIRANLFWRHYASYFVLILIPVIVACTLAHFLVVRLIEDDARKLNNVIMDRFTEQTDTELGALKTNMINMLSTSNIRSLLKEAGDSSPDNYQRTELIHALREQLIKLQSDELVSKAYLYFVHYDLVIDADTHTDKAYYFNSRYPLNEEEKTAFISRLTHKKMMNFTEPQGAIIPSLMSYPFNTNTPDVYLVVNVQQDKLHNLIDVQQNWVAGTAIVGSQGQVLSQAGLTMNEMNVLPQQIISGSKDSEFWVRGGKALSLVPSKFDDSWSYLNIIDLQTLMKPAEITRMISWGFLIFFLILGSVVSYYLSRRIYKPIMEIKEGLGSHRIAGGHLHSGGNDFDVIKRYSRLIMSENEQLSQLVNGMMPIVHEHFITKILKGQYRDALSIATYAQEIEFTYSPKTARTVLCISFHHEKEFELLSESSKSFLMAELKERIHQLVPSTLWLCQTKPDQLACIVHQDPFLHMSPDEDANIIKLALQLYGKYFKATIGIGKTVHTIEDLHVSYEHAATVLQLRRLHSDVEICSGESLPDSAHCDSFLSVQEVNHILNQYKTREYGKILQSAVHTLEEGIRMNATAVQVKSLCSDILNTWIRAVETERKDFNVPFYASLFQKLNRCMTAEEMRGCFQEIHGLLFPVSENEDKKNKFADILTYIHEHYDEELSIEHFASTLNMSIGHFSRTFKEEVGEKYVEYIARYRLKKAKELLLETDMKIEDIAGKVGYWGRNSFIRMFRKYEGITPAKYRTMHE</sequence>
<dbReference type="PROSITE" id="PS51257">
    <property type="entry name" value="PROKAR_LIPOPROTEIN"/>
    <property type="match status" value="1"/>
</dbReference>
<evidence type="ECO:0000313" key="7">
    <source>
        <dbReference type="Proteomes" id="UP000490800"/>
    </source>
</evidence>
<dbReference type="OrthoDB" id="2496058at2"/>
<dbReference type="InterPro" id="IPR018060">
    <property type="entry name" value="HTH_AraC"/>
</dbReference>
<name>A0A7X3FLY5_9BACL</name>
<dbReference type="Gene3D" id="1.10.10.60">
    <property type="entry name" value="Homeodomain-like"/>
    <property type="match status" value="2"/>
</dbReference>
<dbReference type="SUPFAM" id="SSF46689">
    <property type="entry name" value="Homeodomain-like"/>
    <property type="match status" value="2"/>
</dbReference>
<evidence type="ECO:0000256" key="1">
    <source>
        <dbReference type="ARBA" id="ARBA00023015"/>
    </source>
</evidence>
<organism evidence="6 7">
    <name type="scientific">Paenibacillus lutrae</name>
    <dbReference type="NCBI Taxonomy" id="2078573"/>
    <lineage>
        <taxon>Bacteria</taxon>
        <taxon>Bacillati</taxon>
        <taxon>Bacillota</taxon>
        <taxon>Bacilli</taxon>
        <taxon>Bacillales</taxon>
        <taxon>Paenibacillaceae</taxon>
        <taxon>Paenibacillus</taxon>
    </lineage>
</organism>
<dbReference type="InterPro" id="IPR009057">
    <property type="entry name" value="Homeodomain-like_sf"/>
</dbReference>
<accession>A0A7X3FLY5</accession>
<keyword evidence="3" id="KW-0804">Transcription</keyword>
<reference evidence="6 7" key="1">
    <citation type="journal article" date="2019" name="Microorganisms">
        <title>Paenibacillus lutrae sp. nov., A Chitinolytic Species Isolated from A River Otter in Castril Natural Park, Granada, Spain.</title>
        <authorList>
            <person name="Rodriguez M."/>
            <person name="Reina J.C."/>
            <person name="Bejar V."/>
            <person name="Llamas I."/>
        </authorList>
    </citation>
    <scope>NUCLEOTIDE SEQUENCE [LARGE SCALE GENOMIC DNA]</scope>
    <source>
        <strain evidence="6 7">N10</strain>
    </source>
</reference>
<feature type="domain" description="HTH araC/xylS-type" evidence="5">
    <location>
        <begin position="657"/>
        <end position="755"/>
    </location>
</feature>
<dbReference type="RefSeq" id="WP_157338470.1">
    <property type="nucleotide sequence ID" value="NZ_RHLK01000017.1"/>
</dbReference>
<evidence type="ECO:0000256" key="2">
    <source>
        <dbReference type="ARBA" id="ARBA00023125"/>
    </source>
</evidence>
<dbReference type="EMBL" id="RHLK01000017">
    <property type="protein sequence ID" value="MVP02043.1"/>
    <property type="molecule type" value="Genomic_DNA"/>
</dbReference>
<dbReference type="PROSITE" id="PS01124">
    <property type="entry name" value="HTH_ARAC_FAMILY_2"/>
    <property type="match status" value="1"/>
</dbReference>
<evidence type="ECO:0000313" key="6">
    <source>
        <dbReference type="EMBL" id="MVP02043.1"/>
    </source>
</evidence>
<feature type="transmembrane region" description="Helical" evidence="4">
    <location>
        <begin position="296"/>
        <end position="316"/>
    </location>
</feature>
<keyword evidence="1" id="KW-0805">Transcription regulation</keyword>
<dbReference type="InterPro" id="IPR041522">
    <property type="entry name" value="CdaR_GGDEF"/>
</dbReference>
<evidence type="ECO:0000259" key="5">
    <source>
        <dbReference type="PROSITE" id="PS01124"/>
    </source>
</evidence>
<keyword evidence="4" id="KW-0812">Transmembrane</keyword>
<dbReference type="Pfam" id="PF12833">
    <property type="entry name" value="HTH_18"/>
    <property type="match status" value="1"/>
</dbReference>
<keyword evidence="2" id="KW-0238">DNA-binding</keyword>
<keyword evidence="4" id="KW-0472">Membrane</keyword>
<dbReference type="PANTHER" id="PTHR43280">
    <property type="entry name" value="ARAC-FAMILY TRANSCRIPTIONAL REGULATOR"/>
    <property type="match status" value="1"/>
</dbReference>
<dbReference type="Proteomes" id="UP000490800">
    <property type="component" value="Unassembled WGS sequence"/>
</dbReference>
<gene>
    <name evidence="6" type="ORF">EDM21_21425</name>
</gene>
<dbReference type="SMART" id="SM00342">
    <property type="entry name" value="HTH_ARAC"/>
    <property type="match status" value="1"/>
</dbReference>
<proteinExistence type="predicted"/>
<feature type="transmembrane region" description="Helical" evidence="4">
    <location>
        <begin position="20"/>
        <end position="42"/>
    </location>
</feature>
<comment type="caution">
    <text evidence="6">The sequence shown here is derived from an EMBL/GenBank/DDBJ whole genome shotgun (WGS) entry which is preliminary data.</text>
</comment>
<evidence type="ECO:0000256" key="4">
    <source>
        <dbReference type="SAM" id="Phobius"/>
    </source>
</evidence>
<dbReference type="AlphaFoldDB" id="A0A7X3FLY5"/>
<dbReference type="Pfam" id="PF17853">
    <property type="entry name" value="GGDEF_2"/>
    <property type="match status" value="1"/>
</dbReference>
<keyword evidence="7" id="KW-1185">Reference proteome</keyword>
<dbReference type="PANTHER" id="PTHR43280:SF28">
    <property type="entry name" value="HTH-TYPE TRANSCRIPTIONAL ACTIVATOR RHAS"/>
    <property type="match status" value="1"/>
</dbReference>
<keyword evidence="4" id="KW-1133">Transmembrane helix</keyword>